<dbReference type="STRING" id="553467.SAMN04488063_1253"/>
<dbReference type="CDD" id="cd00130">
    <property type="entry name" value="PAS"/>
    <property type="match status" value="2"/>
</dbReference>
<evidence type="ECO:0000256" key="2">
    <source>
        <dbReference type="ARBA" id="ARBA00012438"/>
    </source>
</evidence>
<dbReference type="Gene3D" id="3.30.450.20">
    <property type="entry name" value="PAS domain"/>
    <property type="match status" value="3"/>
</dbReference>
<dbReference type="EC" id="2.7.13.3" evidence="2"/>
<dbReference type="Gene3D" id="3.30.450.40">
    <property type="match status" value="1"/>
</dbReference>
<dbReference type="SUPFAM" id="SSF55874">
    <property type="entry name" value="ATPase domain of HSP90 chaperone/DNA topoisomerase II/histidine kinase"/>
    <property type="match status" value="1"/>
</dbReference>
<dbReference type="FunFam" id="3.30.565.10:FF:000006">
    <property type="entry name" value="Sensor histidine kinase WalK"/>
    <property type="match status" value="1"/>
</dbReference>
<dbReference type="PANTHER" id="PTHR43304:SF1">
    <property type="entry name" value="PAC DOMAIN-CONTAINING PROTEIN"/>
    <property type="match status" value="1"/>
</dbReference>
<name>A0A1I2NMB3_9EURY</name>
<keyword evidence="11" id="KW-1185">Reference proteome</keyword>
<protein>
    <recommendedName>
        <fullName evidence="2">histidine kinase</fullName>
        <ecNumber evidence="2">2.7.13.3</ecNumber>
    </recommendedName>
</protein>
<dbReference type="SMART" id="SM00091">
    <property type="entry name" value="PAS"/>
    <property type="match status" value="2"/>
</dbReference>
<dbReference type="NCBIfam" id="TIGR00229">
    <property type="entry name" value="sensory_box"/>
    <property type="match status" value="2"/>
</dbReference>
<evidence type="ECO:0000259" key="9">
    <source>
        <dbReference type="PROSITE" id="PS50113"/>
    </source>
</evidence>
<evidence type="ECO:0000313" key="10">
    <source>
        <dbReference type="EMBL" id="SFG04723.1"/>
    </source>
</evidence>
<feature type="domain" description="Histidine kinase" evidence="7">
    <location>
        <begin position="552"/>
        <end position="765"/>
    </location>
</feature>
<evidence type="ECO:0000256" key="1">
    <source>
        <dbReference type="ARBA" id="ARBA00000085"/>
    </source>
</evidence>
<keyword evidence="6" id="KW-0175">Coiled coil</keyword>
<dbReference type="InterPro" id="IPR013656">
    <property type="entry name" value="PAS_4"/>
</dbReference>
<dbReference type="PROSITE" id="PS50113">
    <property type="entry name" value="PAC"/>
    <property type="match status" value="2"/>
</dbReference>
<feature type="domain" description="PAC" evidence="9">
    <location>
        <begin position="371"/>
        <end position="420"/>
    </location>
</feature>
<evidence type="ECO:0000256" key="4">
    <source>
        <dbReference type="ARBA" id="ARBA00022679"/>
    </source>
</evidence>
<evidence type="ECO:0000313" key="11">
    <source>
        <dbReference type="Proteomes" id="UP000198876"/>
    </source>
</evidence>
<feature type="domain" description="PAC" evidence="9">
    <location>
        <begin position="479"/>
        <end position="541"/>
    </location>
</feature>
<dbReference type="InterPro" id="IPR029016">
    <property type="entry name" value="GAF-like_dom_sf"/>
</dbReference>
<dbReference type="SMART" id="SM00388">
    <property type="entry name" value="HisKA"/>
    <property type="match status" value="1"/>
</dbReference>
<dbReference type="SUPFAM" id="SSF47384">
    <property type="entry name" value="Homodimeric domain of signal transducing histidine kinase"/>
    <property type="match status" value="1"/>
</dbReference>
<keyword evidence="3" id="KW-0597">Phosphoprotein</keyword>
<accession>A0A1I2NMB3</accession>
<dbReference type="EMBL" id="FOOQ01000001">
    <property type="protein sequence ID" value="SFG04723.1"/>
    <property type="molecule type" value="Genomic_DNA"/>
</dbReference>
<evidence type="ECO:0000259" key="7">
    <source>
        <dbReference type="PROSITE" id="PS50109"/>
    </source>
</evidence>
<evidence type="ECO:0000259" key="8">
    <source>
        <dbReference type="PROSITE" id="PS50112"/>
    </source>
</evidence>
<dbReference type="SUPFAM" id="SSF55785">
    <property type="entry name" value="PYP-like sensor domain (PAS domain)"/>
    <property type="match status" value="3"/>
</dbReference>
<dbReference type="Proteomes" id="UP000198876">
    <property type="component" value="Unassembled WGS sequence"/>
</dbReference>
<dbReference type="SMART" id="SM00387">
    <property type="entry name" value="HATPase_c"/>
    <property type="match status" value="1"/>
</dbReference>
<dbReference type="InterPro" id="IPR003661">
    <property type="entry name" value="HisK_dim/P_dom"/>
</dbReference>
<dbReference type="Gene3D" id="1.10.287.130">
    <property type="match status" value="1"/>
</dbReference>
<dbReference type="Pfam" id="PF13426">
    <property type="entry name" value="PAS_9"/>
    <property type="match status" value="1"/>
</dbReference>
<dbReference type="Pfam" id="PF00512">
    <property type="entry name" value="HisKA"/>
    <property type="match status" value="1"/>
</dbReference>
<proteinExistence type="predicted"/>
<dbReference type="Pfam" id="PF01590">
    <property type="entry name" value="GAF"/>
    <property type="match status" value="1"/>
</dbReference>
<keyword evidence="5" id="KW-0418">Kinase</keyword>
<dbReference type="RefSeq" id="WP_092889923.1">
    <property type="nucleotide sequence ID" value="NZ_FOOQ01000001.1"/>
</dbReference>
<dbReference type="InterPro" id="IPR052162">
    <property type="entry name" value="Sensor_kinase/Photoreceptor"/>
</dbReference>
<dbReference type="InterPro" id="IPR000014">
    <property type="entry name" value="PAS"/>
</dbReference>
<dbReference type="Gene3D" id="3.30.565.10">
    <property type="entry name" value="Histidine kinase-like ATPase, C-terminal domain"/>
    <property type="match status" value="1"/>
</dbReference>
<dbReference type="InterPro" id="IPR003018">
    <property type="entry name" value="GAF"/>
</dbReference>
<feature type="coiled-coil region" evidence="6">
    <location>
        <begin position="525"/>
        <end position="552"/>
    </location>
</feature>
<dbReference type="PROSITE" id="PS50112">
    <property type="entry name" value="PAS"/>
    <property type="match status" value="2"/>
</dbReference>
<dbReference type="InterPro" id="IPR004358">
    <property type="entry name" value="Sig_transdc_His_kin-like_C"/>
</dbReference>
<dbReference type="OrthoDB" id="8127at2157"/>
<dbReference type="Pfam" id="PF02518">
    <property type="entry name" value="HATPase_c"/>
    <property type="match status" value="1"/>
</dbReference>
<keyword evidence="4" id="KW-0808">Transferase</keyword>
<dbReference type="PANTHER" id="PTHR43304">
    <property type="entry name" value="PHYTOCHROME-LIKE PROTEIN CPH1"/>
    <property type="match status" value="1"/>
</dbReference>
<dbReference type="InterPro" id="IPR000700">
    <property type="entry name" value="PAS-assoc_C"/>
</dbReference>
<feature type="domain" description="PAS" evidence="8">
    <location>
        <begin position="184"/>
        <end position="254"/>
    </location>
</feature>
<dbReference type="AlphaFoldDB" id="A0A1I2NMB3"/>
<dbReference type="InterPro" id="IPR035965">
    <property type="entry name" value="PAS-like_dom_sf"/>
</dbReference>
<dbReference type="SMART" id="SM00065">
    <property type="entry name" value="GAF"/>
    <property type="match status" value="1"/>
</dbReference>
<reference evidence="11" key="1">
    <citation type="submission" date="2016-10" db="EMBL/GenBank/DDBJ databases">
        <authorList>
            <person name="Varghese N."/>
            <person name="Submissions S."/>
        </authorList>
    </citation>
    <scope>NUCLEOTIDE SEQUENCE [LARGE SCALE GENOMIC DNA]</scope>
    <source>
        <strain evidence="11">CGMCC 1.7739</strain>
    </source>
</reference>
<dbReference type="InterPro" id="IPR036890">
    <property type="entry name" value="HATPase_C_sf"/>
</dbReference>
<evidence type="ECO:0000256" key="5">
    <source>
        <dbReference type="ARBA" id="ARBA00022777"/>
    </source>
</evidence>
<gene>
    <name evidence="10" type="ORF">SAMN04488063_1253</name>
</gene>
<dbReference type="InterPro" id="IPR003594">
    <property type="entry name" value="HATPase_dom"/>
</dbReference>
<dbReference type="PRINTS" id="PR00344">
    <property type="entry name" value="BCTRLSENSOR"/>
</dbReference>
<sequence>MTGSPGTETDSEPHVRIRQQETVAELGQEALETDDIDRLMGDAAAAVAETLATEYAAVFELLSGGEELLLRRGVGWRDEVGAATVPADRASQTGYALRSERPVVVEDIRTEERFSGPELLTGHDAVSGISAVVGPVEDPWGVLGTYATDRRSFTEQDADFVRSVANVLTAAIEDAETKRHLRRRESELEEMFDRITDAFLGLDENWEITYVNERGGELLDPDDDGLIGENFWDPFEPALGTTFEDEYREAMETQEPTSFEEYYPPLETWFEVHAYPSDSGLSIYFRDVTEHRARERERELFRTLLDRSNDSILVIESQTGKILDANETACRHLGYERDELLELTVPEMERRFDDLEEWRAHVETVEKEGPITVEGVHERKDGTTYPAEVNVTHAELDREYMVAIARDITERRERERRLRESKQQYRTLAENFPNGVVTMFDNDLEYMLAAGRGFDELPLSPTDVEEESVRTVWPEHVSEAIESAFRANSDGEPQTVETEYANREWVVHVVPIDDQEGNVFGGMTIAQDITERNEYRKRLEESNERLEEFAYAASHDLQEPLRMVTSYLQLLESRYADALDEDGEEFIEYAVDGAERMRDMIDGLLEYSRVDTRGNQFESVDLNEILAETRENLRVKIEETDAEITAERLPRVRADPSQIQQVFQNLLSNAIEYTDDGPPRIRIEAERNGRKHRISVEDEGIGIDPEDRDRIFEVFQRLHTREEHSGTGIGLALCQRIVERHGGDIWADSTLGGGTTFSFTLPSAQTADE</sequence>
<organism evidence="10 11">
    <name type="scientific">Halopelagius inordinatus</name>
    <dbReference type="NCBI Taxonomy" id="553467"/>
    <lineage>
        <taxon>Archaea</taxon>
        <taxon>Methanobacteriati</taxon>
        <taxon>Methanobacteriota</taxon>
        <taxon>Stenosarchaea group</taxon>
        <taxon>Halobacteria</taxon>
        <taxon>Halobacteriales</taxon>
        <taxon>Haloferacaceae</taxon>
    </lineage>
</organism>
<evidence type="ECO:0000256" key="6">
    <source>
        <dbReference type="SAM" id="Coils"/>
    </source>
</evidence>
<dbReference type="Pfam" id="PF08448">
    <property type="entry name" value="PAS_4"/>
    <property type="match status" value="2"/>
</dbReference>
<dbReference type="GO" id="GO:0000155">
    <property type="term" value="F:phosphorelay sensor kinase activity"/>
    <property type="evidence" value="ECO:0007669"/>
    <property type="project" value="InterPro"/>
</dbReference>
<evidence type="ECO:0000256" key="3">
    <source>
        <dbReference type="ARBA" id="ARBA00022553"/>
    </source>
</evidence>
<dbReference type="SUPFAM" id="SSF55781">
    <property type="entry name" value="GAF domain-like"/>
    <property type="match status" value="1"/>
</dbReference>
<dbReference type="PROSITE" id="PS50109">
    <property type="entry name" value="HIS_KIN"/>
    <property type="match status" value="1"/>
</dbReference>
<comment type="catalytic activity">
    <reaction evidence="1">
        <text>ATP + protein L-histidine = ADP + protein N-phospho-L-histidine.</text>
        <dbReference type="EC" id="2.7.13.3"/>
    </reaction>
</comment>
<dbReference type="InterPro" id="IPR036097">
    <property type="entry name" value="HisK_dim/P_sf"/>
</dbReference>
<dbReference type="InterPro" id="IPR005467">
    <property type="entry name" value="His_kinase_dom"/>
</dbReference>
<feature type="domain" description="PAS" evidence="8">
    <location>
        <begin position="297"/>
        <end position="341"/>
    </location>
</feature>
<dbReference type="CDD" id="cd00082">
    <property type="entry name" value="HisKA"/>
    <property type="match status" value="1"/>
</dbReference>